<dbReference type="EMBL" id="BARS01057359">
    <property type="protein sequence ID" value="GAG50698.1"/>
    <property type="molecule type" value="Genomic_DNA"/>
</dbReference>
<evidence type="ECO:0000256" key="4">
    <source>
        <dbReference type="ARBA" id="ARBA00022679"/>
    </source>
</evidence>
<dbReference type="PROSITE" id="PS50113">
    <property type="entry name" value="PAC"/>
    <property type="match status" value="1"/>
</dbReference>
<keyword evidence="4" id="KW-0808">Transferase</keyword>
<evidence type="ECO:0000259" key="7">
    <source>
        <dbReference type="PROSITE" id="PS50113"/>
    </source>
</evidence>
<dbReference type="InterPro" id="IPR000700">
    <property type="entry name" value="PAS-assoc_C"/>
</dbReference>
<dbReference type="GO" id="GO:0004673">
    <property type="term" value="F:protein histidine kinase activity"/>
    <property type="evidence" value="ECO:0007669"/>
    <property type="project" value="UniProtKB-EC"/>
</dbReference>
<feature type="non-terminal residue" evidence="8">
    <location>
        <position position="1"/>
    </location>
</feature>
<reference evidence="8" key="1">
    <citation type="journal article" date="2014" name="Front. Microbiol.">
        <title>High frequency of phylogenetically diverse reductive dehalogenase-homologous genes in deep subseafloor sedimentary metagenomes.</title>
        <authorList>
            <person name="Kawai M."/>
            <person name="Futagami T."/>
            <person name="Toyoda A."/>
            <person name="Takaki Y."/>
            <person name="Nishi S."/>
            <person name="Hori S."/>
            <person name="Arai W."/>
            <person name="Tsubouchi T."/>
            <person name="Morono Y."/>
            <person name="Uchiyama I."/>
            <person name="Ito T."/>
            <person name="Fujiyama A."/>
            <person name="Inagaki F."/>
            <person name="Takami H."/>
        </authorList>
    </citation>
    <scope>NUCLEOTIDE SEQUENCE</scope>
    <source>
        <strain evidence="8">Expedition CK06-06</strain>
    </source>
</reference>
<keyword evidence="5" id="KW-0418">Kinase</keyword>
<dbReference type="SMART" id="SM00091">
    <property type="entry name" value="PAS"/>
    <property type="match status" value="1"/>
</dbReference>
<feature type="domain" description="PAC" evidence="7">
    <location>
        <begin position="81"/>
        <end position="132"/>
    </location>
</feature>
<name>X0YQH5_9ZZZZ</name>
<evidence type="ECO:0000259" key="6">
    <source>
        <dbReference type="PROSITE" id="PS50112"/>
    </source>
</evidence>
<dbReference type="Gene3D" id="3.30.450.20">
    <property type="entry name" value="PAS domain"/>
    <property type="match status" value="1"/>
</dbReference>
<dbReference type="AlphaFoldDB" id="X0YQH5"/>
<dbReference type="InterPro" id="IPR052162">
    <property type="entry name" value="Sensor_kinase/Photoreceptor"/>
</dbReference>
<evidence type="ECO:0000256" key="5">
    <source>
        <dbReference type="ARBA" id="ARBA00022777"/>
    </source>
</evidence>
<proteinExistence type="predicted"/>
<feature type="non-terminal residue" evidence="8">
    <location>
        <position position="142"/>
    </location>
</feature>
<dbReference type="PANTHER" id="PTHR43304:SF1">
    <property type="entry name" value="PAC DOMAIN-CONTAINING PROTEIN"/>
    <property type="match status" value="1"/>
</dbReference>
<dbReference type="SMART" id="SM00086">
    <property type="entry name" value="PAC"/>
    <property type="match status" value="1"/>
</dbReference>
<dbReference type="InterPro" id="IPR000014">
    <property type="entry name" value="PAS"/>
</dbReference>
<gene>
    <name evidence="8" type="ORF">S01H1_84125</name>
</gene>
<organism evidence="8">
    <name type="scientific">marine sediment metagenome</name>
    <dbReference type="NCBI Taxonomy" id="412755"/>
    <lineage>
        <taxon>unclassified sequences</taxon>
        <taxon>metagenomes</taxon>
        <taxon>ecological metagenomes</taxon>
    </lineage>
</organism>
<dbReference type="Pfam" id="PF08447">
    <property type="entry name" value="PAS_3"/>
    <property type="match status" value="1"/>
</dbReference>
<dbReference type="InterPro" id="IPR001610">
    <property type="entry name" value="PAC"/>
</dbReference>
<dbReference type="CDD" id="cd00130">
    <property type="entry name" value="PAS"/>
    <property type="match status" value="1"/>
</dbReference>
<protein>
    <recommendedName>
        <fullName evidence="2">histidine kinase</fullName>
        <ecNumber evidence="2">2.7.13.3</ecNumber>
    </recommendedName>
</protein>
<keyword evidence="3" id="KW-0597">Phosphoprotein</keyword>
<feature type="domain" description="PAS" evidence="6">
    <location>
        <begin position="8"/>
        <end position="83"/>
    </location>
</feature>
<sequence>KRIRVRKSEERFRALAEHSTDPISEISQDRRLVYVSPSFTKTFGYEPEEVLGKDAMLHVHPEDLPQMKTVHSKASVDEAVSQLLFRYRHKNGSWRWVELTGCPYVSSSGEIRAILVNRDVTDRVLAERELQAQFEAERRIAE</sequence>
<dbReference type="NCBIfam" id="TIGR00229">
    <property type="entry name" value="sensory_box"/>
    <property type="match status" value="1"/>
</dbReference>
<evidence type="ECO:0000313" key="8">
    <source>
        <dbReference type="EMBL" id="GAG50698.1"/>
    </source>
</evidence>
<evidence type="ECO:0000256" key="3">
    <source>
        <dbReference type="ARBA" id="ARBA00022553"/>
    </source>
</evidence>
<dbReference type="InterPro" id="IPR035965">
    <property type="entry name" value="PAS-like_dom_sf"/>
</dbReference>
<evidence type="ECO:0000256" key="1">
    <source>
        <dbReference type="ARBA" id="ARBA00000085"/>
    </source>
</evidence>
<dbReference type="EC" id="2.7.13.3" evidence="2"/>
<dbReference type="PANTHER" id="PTHR43304">
    <property type="entry name" value="PHYTOCHROME-LIKE PROTEIN CPH1"/>
    <property type="match status" value="1"/>
</dbReference>
<accession>X0YQH5</accession>
<comment type="caution">
    <text evidence="8">The sequence shown here is derived from an EMBL/GenBank/DDBJ whole genome shotgun (WGS) entry which is preliminary data.</text>
</comment>
<dbReference type="PROSITE" id="PS50112">
    <property type="entry name" value="PAS"/>
    <property type="match status" value="1"/>
</dbReference>
<dbReference type="SUPFAM" id="SSF55785">
    <property type="entry name" value="PYP-like sensor domain (PAS domain)"/>
    <property type="match status" value="1"/>
</dbReference>
<dbReference type="InterPro" id="IPR013655">
    <property type="entry name" value="PAS_fold_3"/>
</dbReference>
<comment type="catalytic activity">
    <reaction evidence="1">
        <text>ATP + protein L-histidine = ADP + protein N-phospho-L-histidine.</text>
        <dbReference type="EC" id="2.7.13.3"/>
    </reaction>
</comment>
<evidence type="ECO:0000256" key="2">
    <source>
        <dbReference type="ARBA" id="ARBA00012438"/>
    </source>
</evidence>